<dbReference type="AlphaFoldDB" id="A0A343DRI2"/>
<keyword evidence="1" id="KW-0472">Membrane</keyword>
<accession>A0A343DRI2</accession>
<evidence type="ECO:0000256" key="1">
    <source>
        <dbReference type="SAM" id="Phobius"/>
    </source>
</evidence>
<keyword evidence="2" id="KW-0496">Mitochondrion</keyword>
<reference evidence="2" key="1">
    <citation type="journal article" date="2018" name="Mol. Phylogenet. Evol.">
        <title>Gene arrangement and sequence of mitochondrial genomes yield insights into the phylogeny and evolution of bees and sphecid wasps (Hymenoptera: Apoidea).</title>
        <authorList>
            <person name="Zheng B.Y."/>
            <person name="Cao L.J."/>
            <person name="Tang P."/>
            <person name="van Achterberg K."/>
            <person name="Hoffmann A.A."/>
            <person name="Chen H.Y."/>
            <person name="Chen X.X."/>
            <person name="Wei S.J."/>
        </authorList>
    </citation>
    <scope>NUCLEOTIDE SEQUENCE</scope>
</reference>
<evidence type="ECO:0000313" key="2">
    <source>
        <dbReference type="EMBL" id="ARX96656.1"/>
    </source>
</evidence>
<name>A0A343DRI2_9HYME</name>
<proteinExistence type="predicted"/>
<dbReference type="EMBL" id="KX494108">
    <property type="protein sequence ID" value="ARX96656.1"/>
    <property type="molecule type" value="Genomic_DNA"/>
</dbReference>
<feature type="transmembrane region" description="Helical" evidence="1">
    <location>
        <begin position="6"/>
        <end position="32"/>
    </location>
</feature>
<keyword evidence="1" id="KW-0812">Transmembrane</keyword>
<geneLocation type="mitochondrion" evidence="2"/>
<organism evidence="2">
    <name type="scientific">Eucera floralia</name>
    <dbReference type="NCBI Taxonomy" id="599063"/>
    <lineage>
        <taxon>Eukaryota</taxon>
        <taxon>Metazoa</taxon>
        <taxon>Ecdysozoa</taxon>
        <taxon>Arthropoda</taxon>
        <taxon>Hexapoda</taxon>
        <taxon>Insecta</taxon>
        <taxon>Pterygota</taxon>
        <taxon>Neoptera</taxon>
        <taxon>Endopterygota</taxon>
        <taxon>Hymenoptera</taxon>
        <taxon>Apocrita</taxon>
        <taxon>Aculeata</taxon>
        <taxon>Apoidea</taxon>
        <taxon>Anthophila</taxon>
        <taxon>Apidae</taxon>
        <taxon>Eucera</taxon>
        <taxon>Synhalonia</taxon>
    </lineage>
</organism>
<sequence length="50" mass="6548">MPQMSPIYWLYISLFCYFNFMMIMILMNTFYFNIFIYKNKYFINNWKWSW</sequence>
<gene>
    <name evidence="2" type="primary">atp8</name>
</gene>
<keyword evidence="1" id="KW-1133">Transmembrane helix</keyword>
<protein>
    <submittedName>
        <fullName evidence="2">ATP synthase F0 subunit 8</fullName>
    </submittedName>
</protein>